<evidence type="ECO:0000313" key="1">
    <source>
        <dbReference type="EMBL" id="KAK2880817.1"/>
    </source>
</evidence>
<reference evidence="1" key="1">
    <citation type="submission" date="2023-08" db="EMBL/GenBank/DDBJ databases">
        <title>Chromosome-level Genome Assembly of mud carp (Cirrhinus molitorella).</title>
        <authorList>
            <person name="Liu H."/>
        </authorList>
    </citation>
    <scope>NUCLEOTIDE SEQUENCE</scope>
    <source>
        <strain evidence="1">Prfri</strain>
        <tissue evidence="1">Muscle</tissue>
    </source>
</reference>
<name>A0AA88P8H0_9TELE</name>
<keyword evidence="2" id="KW-1185">Reference proteome</keyword>
<accession>A0AA88P8H0</accession>
<proteinExistence type="predicted"/>
<comment type="caution">
    <text evidence="1">The sequence shown here is derived from an EMBL/GenBank/DDBJ whole genome shotgun (WGS) entry which is preliminary data.</text>
</comment>
<dbReference type="EMBL" id="JAUYZG010000018">
    <property type="protein sequence ID" value="KAK2880817.1"/>
    <property type="molecule type" value="Genomic_DNA"/>
</dbReference>
<dbReference type="AlphaFoldDB" id="A0AA88P8H0"/>
<sequence>MCSWHGLFWSGMRVCERVLLPAGRWRSQACTALRPCQYDGWFGLDGGRTRTSLAPLLWDVLKSASVCERVYVCDVPQTDSHIVAPQTDRLRPLASPLRCCAWLTLPYMSAQYLFSLTNEMRRLPHFPKLSAVCSDLHSSSSVFTPLVRLSQEAGARQGAKFKRQPRLGTNRAGEI</sequence>
<dbReference type="Proteomes" id="UP001187343">
    <property type="component" value="Unassembled WGS sequence"/>
</dbReference>
<organism evidence="1 2">
    <name type="scientific">Cirrhinus molitorella</name>
    <name type="common">mud carp</name>
    <dbReference type="NCBI Taxonomy" id="172907"/>
    <lineage>
        <taxon>Eukaryota</taxon>
        <taxon>Metazoa</taxon>
        <taxon>Chordata</taxon>
        <taxon>Craniata</taxon>
        <taxon>Vertebrata</taxon>
        <taxon>Euteleostomi</taxon>
        <taxon>Actinopterygii</taxon>
        <taxon>Neopterygii</taxon>
        <taxon>Teleostei</taxon>
        <taxon>Ostariophysi</taxon>
        <taxon>Cypriniformes</taxon>
        <taxon>Cyprinidae</taxon>
        <taxon>Labeoninae</taxon>
        <taxon>Labeonini</taxon>
        <taxon>Cirrhinus</taxon>
    </lineage>
</organism>
<gene>
    <name evidence="1" type="ORF">Q8A67_018085</name>
</gene>
<protein>
    <submittedName>
        <fullName evidence="1">Uncharacterized protein</fullName>
    </submittedName>
</protein>
<evidence type="ECO:0000313" key="2">
    <source>
        <dbReference type="Proteomes" id="UP001187343"/>
    </source>
</evidence>